<feature type="domain" description="Glycoside hydrolase family 2 immunoglobulin-like beta-sandwich" evidence="4">
    <location>
        <begin position="202"/>
        <end position="291"/>
    </location>
</feature>
<organism evidence="7 8">
    <name type="scientific">Flavobacterium araucananum</name>
    <dbReference type="NCBI Taxonomy" id="946678"/>
    <lineage>
        <taxon>Bacteria</taxon>
        <taxon>Pseudomonadati</taxon>
        <taxon>Bacteroidota</taxon>
        <taxon>Flavobacteriia</taxon>
        <taxon>Flavobacteriales</taxon>
        <taxon>Flavobacteriaceae</taxon>
        <taxon>Flavobacterium</taxon>
    </lineage>
</organism>
<dbReference type="Pfam" id="PF02836">
    <property type="entry name" value="Glyco_hydro_2_C"/>
    <property type="match status" value="1"/>
</dbReference>
<dbReference type="Gene3D" id="2.60.120.260">
    <property type="entry name" value="Galactose-binding domain-like"/>
    <property type="match status" value="1"/>
</dbReference>
<dbReference type="InterPro" id="IPR013783">
    <property type="entry name" value="Ig-like_fold"/>
</dbReference>
<reference evidence="7 8" key="1">
    <citation type="submission" date="2016-11" db="EMBL/GenBank/DDBJ databases">
        <title>Whole genomes of Flavobacteriaceae.</title>
        <authorList>
            <person name="Stine C."/>
            <person name="Li C."/>
            <person name="Tadesse D."/>
        </authorList>
    </citation>
    <scope>NUCLEOTIDE SEQUENCE [LARGE SCALE GENOMIC DNA]</scope>
    <source>
        <strain evidence="7 8">DSM 24704</strain>
    </source>
</reference>
<gene>
    <name evidence="7" type="ORF">B0A64_20745</name>
</gene>
<feature type="domain" description="Glycoside hydrolase family 2 catalytic" evidence="5">
    <location>
        <begin position="294"/>
        <end position="567"/>
    </location>
</feature>
<proteinExistence type="inferred from homology"/>
<dbReference type="InterPro" id="IPR006103">
    <property type="entry name" value="Glyco_hydro_2_cat"/>
</dbReference>
<sequence>MLAPKKILYFILYFFILLNPFFCESQTVLQNIASRKTESLNGKWQAIIDPTNVGDWRQIWLEKKPEKKTDFIEYSFDGSPLLNVPGDFNTQMPEITYLEGVVWYKKVFTYNKTANKRYFIHFGAVNYVATVYLNGKFLGSHEGGFTPFQFEITDLASNGNNSLIVKVNNQRLKDGLPGLGYDWFNYGGITRDVNLVATPDSFIEDYFIQLKKSSVKEVQGWVQLKGTTTAQTIKVKIPELGINFITKTDNNGKAAIHFSSKFKLWSPENPKLYEVIIESETDSVRDEIGFRTIETKGTEILLNGKPIFLKGTNIHEENPLTAAKAFSESDALILLSWAKELGCNFVRLAHYPHNEYMVKMAEKMGLMVWDELPVYQHIEFATPGVTDKMETMLKEMIARDKNRCSVFIWSISNETYSTTANRNEALIDLSKKCRAIDDTRLITSVINNQGYSNNILDVNDPLYNYFDVISLNEYIGWYVPWQGKPQDTKWKLVANKPVIISEFGGEALYASHYGPTDEAAYWTEEYQEQIYKDQIAMFKTAPNLAGVCPWILVDYRSLGRMHPIYQNGWNRKGLLSDRGDKKKAWYILQDYYKSIPEKK</sequence>
<comment type="caution">
    <text evidence="7">The sequence shown here is derived from an EMBL/GenBank/DDBJ whole genome shotgun (WGS) entry which is preliminary data.</text>
</comment>
<evidence type="ECO:0000259" key="5">
    <source>
        <dbReference type="Pfam" id="PF02836"/>
    </source>
</evidence>
<dbReference type="Gene3D" id="3.20.20.80">
    <property type="entry name" value="Glycosidases"/>
    <property type="match status" value="1"/>
</dbReference>
<evidence type="ECO:0000259" key="4">
    <source>
        <dbReference type="Pfam" id="PF00703"/>
    </source>
</evidence>
<accession>A0A227NQC0</accession>
<feature type="domain" description="Glycosyl hydrolases family 2 sugar binding" evidence="6">
    <location>
        <begin position="38"/>
        <end position="199"/>
    </location>
</feature>
<dbReference type="PANTHER" id="PTHR42732">
    <property type="entry name" value="BETA-GALACTOSIDASE"/>
    <property type="match status" value="1"/>
</dbReference>
<evidence type="ECO:0000313" key="8">
    <source>
        <dbReference type="Proteomes" id="UP000214684"/>
    </source>
</evidence>
<dbReference type="OrthoDB" id="9801077at2"/>
<dbReference type="Pfam" id="PF00703">
    <property type="entry name" value="Glyco_hydro_2"/>
    <property type="match status" value="1"/>
</dbReference>
<dbReference type="InterPro" id="IPR017853">
    <property type="entry name" value="GH"/>
</dbReference>
<name>A0A227NQC0_9FLAO</name>
<keyword evidence="8" id="KW-1185">Reference proteome</keyword>
<dbReference type="InterPro" id="IPR051913">
    <property type="entry name" value="GH2_Domain-Containing"/>
</dbReference>
<dbReference type="PRINTS" id="PR00132">
    <property type="entry name" value="GLHYDRLASE2"/>
</dbReference>
<keyword evidence="2 7" id="KW-0378">Hydrolase</keyword>
<evidence type="ECO:0000259" key="6">
    <source>
        <dbReference type="Pfam" id="PF02837"/>
    </source>
</evidence>
<evidence type="ECO:0000256" key="1">
    <source>
        <dbReference type="ARBA" id="ARBA00007401"/>
    </source>
</evidence>
<dbReference type="GO" id="GO:0005975">
    <property type="term" value="P:carbohydrate metabolic process"/>
    <property type="evidence" value="ECO:0007669"/>
    <property type="project" value="InterPro"/>
</dbReference>
<dbReference type="AlphaFoldDB" id="A0A227NQC0"/>
<dbReference type="GO" id="GO:0004553">
    <property type="term" value="F:hydrolase activity, hydrolyzing O-glycosyl compounds"/>
    <property type="evidence" value="ECO:0007669"/>
    <property type="project" value="InterPro"/>
</dbReference>
<dbReference type="InterPro" id="IPR008979">
    <property type="entry name" value="Galactose-bd-like_sf"/>
</dbReference>
<dbReference type="SUPFAM" id="SSF49785">
    <property type="entry name" value="Galactose-binding domain-like"/>
    <property type="match status" value="1"/>
</dbReference>
<dbReference type="EMBL" id="MUGS01000057">
    <property type="protein sequence ID" value="OXE99990.1"/>
    <property type="molecule type" value="Genomic_DNA"/>
</dbReference>
<protein>
    <submittedName>
        <fullName evidence="7">Glycoside hydrolase family 2</fullName>
    </submittedName>
</protein>
<dbReference type="InterPro" id="IPR006101">
    <property type="entry name" value="Glyco_hydro_2"/>
</dbReference>
<comment type="similarity">
    <text evidence="1">Belongs to the glycosyl hydrolase 2 family.</text>
</comment>
<dbReference type="RefSeq" id="WP_089481399.1">
    <property type="nucleotide sequence ID" value="NZ_MUGS01000057.1"/>
</dbReference>
<dbReference type="InterPro" id="IPR036156">
    <property type="entry name" value="Beta-gal/glucu_dom_sf"/>
</dbReference>
<evidence type="ECO:0000256" key="3">
    <source>
        <dbReference type="ARBA" id="ARBA00023295"/>
    </source>
</evidence>
<dbReference type="InterPro" id="IPR006102">
    <property type="entry name" value="Ig-like_GH2"/>
</dbReference>
<evidence type="ECO:0000256" key="2">
    <source>
        <dbReference type="ARBA" id="ARBA00022801"/>
    </source>
</evidence>
<dbReference type="InterPro" id="IPR006104">
    <property type="entry name" value="Glyco_hydro_2_N"/>
</dbReference>
<dbReference type="Pfam" id="PF02837">
    <property type="entry name" value="Glyco_hydro_2_N"/>
    <property type="match status" value="1"/>
</dbReference>
<dbReference type="SUPFAM" id="SSF49303">
    <property type="entry name" value="beta-Galactosidase/glucuronidase domain"/>
    <property type="match status" value="1"/>
</dbReference>
<evidence type="ECO:0000313" key="7">
    <source>
        <dbReference type="EMBL" id="OXE99990.1"/>
    </source>
</evidence>
<dbReference type="Gene3D" id="2.60.40.10">
    <property type="entry name" value="Immunoglobulins"/>
    <property type="match status" value="1"/>
</dbReference>
<dbReference type="SUPFAM" id="SSF51445">
    <property type="entry name" value="(Trans)glycosidases"/>
    <property type="match status" value="1"/>
</dbReference>
<keyword evidence="3" id="KW-0326">Glycosidase</keyword>
<dbReference type="Proteomes" id="UP000214684">
    <property type="component" value="Unassembled WGS sequence"/>
</dbReference>
<dbReference type="PANTHER" id="PTHR42732:SF1">
    <property type="entry name" value="BETA-MANNOSIDASE"/>
    <property type="match status" value="1"/>
</dbReference>